<gene>
    <name evidence="9 11" type="primary">lnt</name>
    <name evidence="11" type="ORF">AAG747_17110</name>
</gene>
<evidence type="ECO:0000256" key="8">
    <source>
        <dbReference type="ARBA" id="ARBA00023315"/>
    </source>
</evidence>
<sequence>MIKNIEHFRKHKFYPLLLSALTGGLLSLAWYPPLTPLVFIALVPLLELERTVSQHYPKWPKLTLFLYTYLGFLLWNIGVYWWLWNASGWMTLAAWGANAALQSLPVLVYQIIKKRSGGRYHYLAFVTSWLSFEYLHLHWDLSWVWMNMGNVFHRFPEWVQWYEYTGSFGGALWVLVANIFAYRIWSEKRAKVQFAMTIIFPLVASYYVYFTYEEQGAPVEVVVVQPNLDCYHEKFTYNAKTGESSQATHVPYPEQVDRLLKLSGEQISPNTQFVAWPETSLHEYFNEKNALLNDEVRKVYDYFKEQQDHVSLVTGGDSYITYEKGKAPKLARYRESMGYYDVFNTAMFIGDTDSLGFYRKSKLVIGAETTPFAEWLSPVILNFGGVSGRLGSQEEREVFVNSQGVAVAPVICYESVYGEFVTEYIHQGANLIFIITNDGWWGDTPGHIQHLLYGALRAIETRRSIARAANTGISGFINQKGELTQVSKYDEMIALKAEIKANDQQTFYTKYGDYLGRLAAFIVGLMFVSAFVIKRIS</sequence>
<keyword evidence="8 9" id="KW-0012">Acyltransferase</keyword>
<keyword evidence="6 9" id="KW-1133">Transmembrane helix</keyword>
<reference evidence="11 12" key="1">
    <citation type="submission" date="2024-04" db="EMBL/GenBank/DDBJ databases">
        <title>Novel genus in family Flammeovirgaceae.</title>
        <authorList>
            <person name="Nguyen T.H."/>
            <person name="Vuong T.Q."/>
            <person name="Le H."/>
            <person name="Kim S.-G."/>
        </authorList>
    </citation>
    <scope>NUCLEOTIDE SEQUENCE [LARGE SCALE GENOMIC DNA]</scope>
    <source>
        <strain evidence="11 12">JCM 23209</strain>
    </source>
</reference>
<feature type="transmembrane region" description="Helical" evidence="9">
    <location>
        <begin position="194"/>
        <end position="212"/>
    </location>
</feature>
<dbReference type="InterPro" id="IPR036526">
    <property type="entry name" value="C-N_Hydrolase_sf"/>
</dbReference>
<dbReference type="NCBIfam" id="TIGR00546">
    <property type="entry name" value="lnt"/>
    <property type="match status" value="1"/>
</dbReference>
<evidence type="ECO:0000256" key="1">
    <source>
        <dbReference type="ARBA" id="ARBA00004651"/>
    </source>
</evidence>
<dbReference type="InterPro" id="IPR004563">
    <property type="entry name" value="Apolipo_AcylTrfase"/>
</dbReference>
<keyword evidence="7 9" id="KW-0472">Membrane</keyword>
<comment type="function">
    <text evidence="9">Catalyzes the phospholipid dependent N-acylation of the N-terminal cysteine of apolipoprotein, the last step in lipoprotein maturation.</text>
</comment>
<dbReference type="AlphaFoldDB" id="A0AAW9S0N0"/>
<dbReference type="Pfam" id="PF20154">
    <property type="entry name" value="LNT_N"/>
    <property type="match status" value="1"/>
</dbReference>
<dbReference type="HAMAP" id="MF_01148">
    <property type="entry name" value="Lnt"/>
    <property type="match status" value="1"/>
</dbReference>
<evidence type="ECO:0000313" key="12">
    <source>
        <dbReference type="Proteomes" id="UP001403385"/>
    </source>
</evidence>
<accession>A0AAW9S0N0</accession>
<dbReference type="GO" id="GO:0005886">
    <property type="term" value="C:plasma membrane"/>
    <property type="evidence" value="ECO:0007669"/>
    <property type="project" value="UniProtKB-SubCell"/>
</dbReference>
<evidence type="ECO:0000256" key="9">
    <source>
        <dbReference type="HAMAP-Rule" id="MF_01148"/>
    </source>
</evidence>
<keyword evidence="5 9" id="KW-0812">Transmembrane</keyword>
<keyword evidence="12" id="KW-1185">Reference proteome</keyword>
<feature type="transmembrane region" description="Helical" evidence="9">
    <location>
        <begin position="12"/>
        <end position="31"/>
    </location>
</feature>
<keyword evidence="3 9" id="KW-1003">Cell membrane</keyword>
<protein>
    <recommendedName>
        <fullName evidence="9">Apolipoprotein N-acyltransferase</fullName>
        <shortName evidence="9">ALP N-acyltransferase</shortName>
        <ecNumber evidence="9">2.3.1.269</ecNumber>
    </recommendedName>
</protein>
<evidence type="ECO:0000313" key="11">
    <source>
        <dbReference type="EMBL" id="MEN7549647.1"/>
    </source>
</evidence>
<dbReference type="PANTHER" id="PTHR38686:SF1">
    <property type="entry name" value="APOLIPOPROTEIN N-ACYLTRANSFERASE"/>
    <property type="match status" value="1"/>
</dbReference>
<comment type="similarity">
    <text evidence="2 9">Belongs to the CN hydrolase family. Apolipoprotein N-acyltransferase subfamily.</text>
</comment>
<organism evidence="11 12">
    <name type="scientific">Rapidithrix thailandica</name>
    <dbReference type="NCBI Taxonomy" id="413964"/>
    <lineage>
        <taxon>Bacteria</taxon>
        <taxon>Pseudomonadati</taxon>
        <taxon>Bacteroidota</taxon>
        <taxon>Cytophagia</taxon>
        <taxon>Cytophagales</taxon>
        <taxon>Flammeovirgaceae</taxon>
        <taxon>Rapidithrix</taxon>
    </lineage>
</organism>
<feature type="transmembrane region" description="Helical" evidence="9">
    <location>
        <begin position="514"/>
        <end position="533"/>
    </location>
</feature>
<dbReference type="CDD" id="cd07571">
    <property type="entry name" value="ALP_N-acyl_transferase"/>
    <property type="match status" value="1"/>
</dbReference>
<comment type="caution">
    <text evidence="11">The sequence shown here is derived from an EMBL/GenBank/DDBJ whole genome shotgun (WGS) entry which is preliminary data.</text>
</comment>
<dbReference type="EMBL" id="JBDKWZ010000009">
    <property type="protein sequence ID" value="MEN7549647.1"/>
    <property type="molecule type" value="Genomic_DNA"/>
</dbReference>
<feature type="domain" description="CN hydrolase" evidence="10">
    <location>
        <begin position="224"/>
        <end position="501"/>
    </location>
</feature>
<proteinExistence type="inferred from homology"/>
<comment type="pathway">
    <text evidence="9">Protein modification; lipoprotein biosynthesis (N-acyl transfer).</text>
</comment>
<dbReference type="GO" id="GO:0016410">
    <property type="term" value="F:N-acyltransferase activity"/>
    <property type="evidence" value="ECO:0007669"/>
    <property type="project" value="UniProtKB-UniRule"/>
</dbReference>
<dbReference type="Gene3D" id="3.60.110.10">
    <property type="entry name" value="Carbon-nitrogen hydrolase"/>
    <property type="match status" value="1"/>
</dbReference>
<feature type="transmembrane region" description="Helical" evidence="9">
    <location>
        <begin position="64"/>
        <end position="83"/>
    </location>
</feature>
<name>A0AAW9S0N0_9BACT</name>
<dbReference type="InterPro" id="IPR045378">
    <property type="entry name" value="LNT_N"/>
</dbReference>
<feature type="transmembrane region" description="Helical" evidence="9">
    <location>
        <begin position="120"/>
        <end position="139"/>
    </location>
</feature>
<dbReference type="SUPFAM" id="SSF56317">
    <property type="entry name" value="Carbon-nitrogen hydrolase"/>
    <property type="match status" value="1"/>
</dbReference>
<feature type="transmembrane region" description="Helical" evidence="9">
    <location>
        <begin position="159"/>
        <end position="182"/>
    </location>
</feature>
<comment type="subcellular location">
    <subcellularLocation>
        <location evidence="1 9">Cell membrane</location>
        <topology evidence="1 9">Multi-pass membrane protein</topology>
    </subcellularLocation>
</comment>
<dbReference type="InterPro" id="IPR003010">
    <property type="entry name" value="C-N_Hydrolase"/>
</dbReference>
<evidence type="ECO:0000259" key="10">
    <source>
        <dbReference type="PROSITE" id="PS50263"/>
    </source>
</evidence>
<dbReference type="GO" id="GO:0042158">
    <property type="term" value="P:lipoprotein biosynthetic process"/>
    <property type="evidence" value="ECO:0007669"/>
    <property type="project" value="UniProtKB-UniRule"/>
</dbReference>
<evidence type="ECO:0000256" key="6">
    <source>
        <dbReference type="ARBA" id="ARBA00022989"/>
    </source>
</evidence>
<evidence type="ECO:0000256" key="7">
    <source>
        <dbReference type="ARBA" id="ARBA00023136"/>
    </source>
</evidence>
<dbReference type="Pfam" id="PF00795">
    <property type="entry name" value="CN_hydrolase"/>
    <property type="match status" value="1"/>
</dbReference>
<dbReference type="EC" id="2.3.1.269" evidence="9"/>
<evidence type="ECO:0000256" key="5">
    <source>
        <dbReference type="ARBA" id="ARBA00022692"/>
    </source>
</evidence>
<dbReference type="PROSITE" id="PS50263">
    <property type="entry name" value="CN_HYDROLASE"/>
    <property type="match status" value="1"/>
</dbReference>
<dbReference type="RefSeq" id="WP_346822426.1">
    <property type="nucleotide sequence ID" value="NZ_JBDKWZ010000009.1"/>
</dbReference>
<dbReference type="Proteomes" id="UP001403385">
    <property type="component" value="Unassembled WGS sequence"/>
</dbReference>
<comment type="catalytic activity">
    <reaction evidence="9">
        <text>N-terminal S-1,2-diacyl-sn-glyceryl-L-cysteinyl-[lipoprotein] + a glycerophospholipid = N-acyl-S-1,2-diacyl-sn-glyceryl-L-cysteinyl-[lipoprotein] + a 2-acyl-sn-glycero-3-phospholipid + H(+)</text>
        <dbReference type="Rhea" id="RHEA:48228"/>
        <dbReference type="Rhea" id="RHEA-COMP:14681"/>
        <dbReference type="Rhea" id="RHEA-COMP:14684"/>
        <dbReference type="ChEBI" id="CHEBI:15378"/>
        <dbReference type="ChEBI" id="CHEBI:136912"/>
        <dbReference type="ChEBI" id="CHEBI:140656"/>
        <dbReference type="ChEBI" id="CHEBI:140657"/>
        <dbReference type="ChEBI" id="CHEBI:140660"/>
        <dbReference type="EC" id="2.3.1.269"/>
    </reaction>
</comment>
<dbReference type="PANTHER" id="PTHR38686">
    <property type="entry name" value="APOLIPOPROTEIN N-ACYLTRANSFERASE"/>
    <property type="match status" value="1"/>
</dbReference>
<keyword evidence="4 9" id="KW-0808">Transferase</keyword>
<evidence type="ECO:0000256" key="3">
    <source>
        <dbReference type="ARBA" id="ARBA00022475"/>
    </source>
</evidence>
<evidence type="ECO:0000256" key="2">
    <source>
        <dbReference type="ARBA" id="ARBA00010065"/>
    </source>
</evidence>
<evidence type="ECO:0000256" key="4">
    <source>
        <dbReference type="ARBA" id="ARBA00022679"/>
    </source>
</evidence>